<reference evidence="1" key="1">
    <citation type="submission" date="2016-10" db="EMBL/GenBank/DDBJ databases">
        <title>Sequence of Gallionella enrichment culture.</title>
        <authorList>
            <person name="Poehlein A."/>
            <person name="Muehling M."/>
            <person name="Daniel R."/>
        </authorList>
    </citation>
    <scope>NUCLEOTIDE SEQUENCE</scope>
</reference>
<gene>
    <name evidence="1" type="ORF">GALL_70900</name>
</gene>
<organism evidence="1">
    <name type="scientific">mine drainage metagenome</name>
    <dbReference type="NCBI Taxonomy" id="410659"/>
    <lineage>
        <taxon>unclassified sequences</taxon>
        <taxon>metagenomes</taxon>
        <taxon>ecological metagenomes</taxon>
    </lineage>
</organism>
<accession>A0A1J5SQY4</accession>
<dbReference type="EMBL" id="MLJW01000021">
    <property type="protein sequence ID" value="OIR10922.1"/>
    <property type="molecule type" value="Genomic_DNA"/>
</dbReference>
<proteinExistence type="predicted"/>
<comment type="caution">
    <text evidence="1">The sequence shown here is derived from an EMBL/GenBank/DDBJ whole genome shotgun (WGS) entry which is preliminary data.</text>
</comment>
<sequence>MRMYIFFAILILGFFGAMTAAARPDIIGKYYEEMRAPIDAYFAKQEALKWEQAKEQEQAQWMLNLKLPAFCNGEKQTAIEELECRNQKEMRLAEFEYAWKRKVAQGWKPQ</sequence>
<name>A0A1J5SQY4_9ZZZZ</name>
<evidence type="ECO:0000313" key="1">
    <source>
        <dbReference type="EMBL" id="OIR10922.1"/>
    </source>
</evidence>
<dbReference type="AlphaFoldDB" id="A0A1J5SQY4"/>
<protein>
    <submittedName>
        <fullName evidence="1">Uncharacterized protein</fullName>
    </submittedName>
</protein>